<dbReference type="Proteomes" id="UP000011135">
    <property type="component" value="Unassembled WGS sequence"/>
</dbReference>
<gene>
    <name evidence="1" type="ORF">C900_05425</name>
</gene>
<comment type="caution">
    <text evidence="1">The sequence shown here is derived from an EMBL/GenBank/DDBJ whole genome shotgun (WGS) entry which is preliminary data.</text>
</comment>
<sequence>MFINNSGEPYQVIAEGSVNELDITNVNLLKQLNAEYNG</sequence>
<evidence type="ECO:0000313" key="2">
    <source>
        <dbReference type="Proteomes" id="UP000011135"/>
    </source>
</evidence>
<evidence type="ECO:0000313" key="1">
    <source>
        <dbReference type="EMBL" id="ELR69145.1"/>
    </source>
</evidence>
<organism evidence="1 2">
    <name type="scientific">Fulvivirga imtechensis AK7</name>
    <dbReference type="NCBI Taxonomy" id="1237149"/>
    <lineage>
        <taxon>Bacteria</taxon>
        <taxon>Pseudomonadati</taxon>
        <taxon>Bacteroidota</taxon>
        <taxon>Cytophagia</taxon>
        <taxon>Cytophagales</taxon>
        <taxon>Fulvivirgaceae</taxon>
        <taxon>Fulvivirga</taxon>
    </lineage>
</organism>
<dbReference type="AlphaFoldDB" id="L8JK07"/>
<name>L8JK07_9BACT</name>
<dbReference type="EMBL" id="AMZN01000083">
    <property type="protein sequence ID" value="ELR69145.1"/>
    <property type="molecule type" value="Genomic_DNA"/>
</dbReference>
<reference evidence="1 2" key="1">
    <citation type="submission" date="2012-12" db="EMBL/GenBank/DDBJ databases">
        <title>Genome assembly of Fulvivirga imtechensis AK7.</title>
        <authorList>
            <person name="Nupur N."/>
            <person name="Khatri I."/>
            <person name="Kumar R."/>
            <person name="Subramanian S."/>
            <person name="Pinnaka A."/>
        </authorList>
    </citation>
    <scope>NUCLEOTIDE SEQUENCE [LARGE SCALE GENOMIC DNA]</scope>
    <source>
        <strain evidence="1 2">AK7</strain>
    </source>
</reference>
<dbReference type="STRING" id="1237149.C900_05425"/>
<protein>
    <submittedName>
        <fullName evidence="1">Uncharacterized protein</fullName>
    </submittedName>
</protein>
<proteinExistence type="predicted"/>
<keyword evidence="2" id="KW-1185">Reference proteome</keyword>
<accession>L8JK07</accession>